<proteinExistence type="predicted"/>
<dbReference type="AlphaFoldDB" id="A0A0F6W3E8"/>
<dbReference type="STRING" id="927083.DB32_003432"/>
<dbReference type="InterPro" id="IPR016181">
    <property type="entry name" value="Acyl_CoA_acyltransferase"/>
</dbReference>
<keyword evidence="2" id="KW-1185">Reference proteome</keyword>
<evidence type="ECO:0000313" key="1">
    <source>
        <dbReference type="EMBL" id="AKF06283.1"/>
    </source>
</evidence>
<dbReference type="SUPFAM" id="SSF55729">
    <property type="entry name" value="Acyl-CoA N-acyltransferases (Nat)"/>
    <property type="match status" value="1"/>
</dbReference>
<dbReference type="Proteomes" id="UP000034883">
    <property type="component" value="Chromosome"/>
</dbReference>
<reference evidence="1 2" key="1">
    <citation type="submission" date="2015-03" db="EMBL/GenBank/DDBJ databases">
        <title>Genome assembly of Sandaracinus amylolyticus DSM 53668.</title>
        <authorList>
            <person name="Sharma G."/>
            <person name="Subramanian S."/>
        </authorList>
    </citation>
    <scope>NUCLEOTIDE SEQUENCE [LARGE SCALE GENOMIC DNA]</scope>
    <source>
        <strain evidence="1 2">DSM 53668</strain>
    </source>
</reference>
<evidence type="ECO:0000313" key="2">
    <source>
        <dbReference type="Proteomes" id="UP000034883"/>
    </source>
</evidence>
<dbReference type="OrthoDB" id="8984553at2"/>
<protein>
    <submittedName>
        <fullName evidence="1">Uncharacterized protein</fullName>
    </submittedName>
</protein>
<dbReference type="KEGG" id="samy:DB32_003432"/>
<dbReference type="RefSeq" id="WP_053233475.1">
    <property type="nucleotide sequence ID" value="NZ_CP011125.1"/>
</dbReference>
<organism evidence="1 2">
    <name type="scientific">Sandaracinus amylolyticus</name>
    <dbReference type="NCBI Taxonomy" id="927083"/>
    <lineage>
        <taxon>Bacteria</taxon>
        <taxon>Pseudomonadati</taxon>
        <taxon>Myxococcota</taxon>
        <taxon>Polyangia</taxon>
        <taxon>Polyangiales</taxon>
        <taxon>Sandaracinaceae</taxon>
        <taxon>Sandaracinus</taxon>
    </lineage>
</organism>
<name>A0A0F6W3E8_9BACT</name>
<accession>A0A0F6W3E8</accession>
<sequence length="371" mass="41423">MRIAEILEGVPGARLATEADNDAIVRFYDRRPMGTAAFEVGYRRGPDFFALLRCQSDRHLVIVCERAGEIGGVGTITVRDGWAHGAPVKVAYLGDLRIAQDRRLLVSWRRAYGALVARASEIEELDGASVFVTAVMDANTLARAALIDRRGKGGPTYLPLAPFRMQSVLARWPLWPRPRLRDVRVRAATSRDHESLAAFYEARQKARFAGYRGDFARRLRAWPGHSIERFVIAEDARGAIVGCVAPWSPSAAKETFVSRVPRHLALAGRVLEPWMRIPRDGETMKILYLTHLEVDRPDVLRAMIDLVRDRTRDERAHFVALPEYARFALGAALRPYVVESVPITLYSVHAAGYEGAPITLDRAPGFEMALV</sequence>
<gene>
    <name evidence="1" type="ORF">DB32_003432</name>
</gene>
<dbReference type="EMBL" id="CP011125">
    <property type="protein sequence ID" value="AKF06283.1"/>
    <property type="molecule type" value="Genomic_DNA"/>
</dbReference>